<gene>
    <name evidence="2" type="ORF">AALA52_06035</name>
</gene>
<keyword evidence="1" id="KW-0812">Transmembrane</keyword>
<dbReference type="Proteomes" id="UP001565283">
    <property type="component" value="Unassembled WGS sequence"/>
</dbReference>
<comment type="caution">
    <text evidence="2">The sequence shown here is derived from an EMBL/GenBank/DDBJ whole genome shotgun (WGS) entry which is preliminary data.</text>
</comment>
<keyword evidence="3" id="KW-1185">Reference proteome</keyword>
<accession>A0ABV4D4X4</accession>
<feature type="transmembrane region" description="Helical" evidence="1">
    <location>
        <begin position="87"/>
        <end position="107"/>
    </location>
</feature>
<feature type="transmembrane region" description="Helical" evidence="1">
    <location>
        <begin position="113"/>
        <end position="135"/>
    </location>
</feature>
<name>A0ABV4D4X4_9LACT</name>
<keyword evidence="1" id="KW-0472">Membrane</keyword>
<sequence length="186" mass="21889">MKKLKKKQLPITKILFTYLAISKIMYWYETITTMNGLDLSSTAQKFLERFISRDLLLIIGVILFYYFEKIIFNKKSQKETLKQHIMYYVSGYLSMIAVLLFLMLFAWQGYDRSLWMGTLVDGTLGYIVIMIALNVKDYFKSKKEKADRDTVNRPEDSIAMLHALLDKGILSQEEFEEKCQKIENET</sequence>
<protein>
    <submittedName>
        <fullName evidence="2">SHOCT domain-containing protein</fullName>
    </submittedName>
</protein>
<keyword evidence="1" id="KW-1133">Transmembrane helix</keyword>
<organism evidence="2 3">
    <name type="scientific">Lactococcus ileimucosae</name>
    <dbReference type="NCBI Taxonomy" id="2941329"/>
    <lineage>
        <taxon>Bacteria</taxon>
        <taxon>Bacillati</taxon>
        <taxon>Bacillota</taxon>
        <taxon>Bacilli</taxon>
        <taxon>Lactobacillales</taxon>
        <taxon>Streptococcaceae</taxon>
        <taxon>Lactococcus</taxon>
    </lineage>
</organism>
<reference evidence="2 3" key="1">
    <citation type="submission" date="2024-03" db="EMBL/GenBank/DDBJ databases">
        <title>Mouse gut bacterial collection (mGBC) of GemPharmatech.</title>
        <authorList>
            <person name="He Y."/>
            <person name="Dong L."/>
            <person name="Wu D."/>
            <person name="Gao X."/>
            <person name="Lin Z."/>
        </authorList>
    </citation>
    <scope>NUCLEOTIDE SEQUENCE [LARGE SCALE GENOMIC DNA]</scope>
    <source>
        <strain evidence="2 3">61-15</strain>
    </source>
</reference>
<dbReference type="EMBL" id="JBCLSH010000017">
    <property type="protein sequence ID" value="MEY8443798.1"/>
    <property type="molecule type" value="Genomic_DNA"/>
</dbReference>
<feature type="transmembrane region" description="Helical" evidence="1">
    <location>
        <begin position="50"/>
        <end position="67"/>
    </location>
</feature>
<dbReference type="RefSeq" id="WP_251712638.1">
    <property type="nucleotide sequence ID" value="NZ_CALPDE010000008.1"/>
</dbReference>
<evidence type="ECO:0000256" key="1">
    <source>
        <dbReference type="SAM" id="Phobius"/>
    </source>
</evidence>
<feature type="transmembrane region" description="Helical" evidence="1">
    <location>
        <begin position="12"/>
        <end position="30"/>
    </location>
</feature>
<evidence type="ECO:0000313" key="3">
    <source>
        <dbReference type="Proteomes" id="UP001565283"/>
    </source>
</evidence>
<proteinExistence type="predicted"/>
<evidence type="ECO:0000313" key="2">
    <source>
        <dbReference type="EMBL" id="MEY8443798.1"/>
    </source>
</evidence>